<dbReference type="KEGG" id="hyl:LPB072_10430"/>
<dbReference type="EMBL" id="CP017476">
    <property type="protein sequence ID" value="AOW13210.1"/>
    <property type="molecule type" value="Genomic_DNA"/>
</dbReference>
<dbReference type="InterPro" id="IPR007497">
    <property type="entry name" value="SIMPL/DUF541"/>
</dbReference>
<dbReference type="Pfam" id="PF04402">
    <property type="entry name" value="SIMPL"/>
    <property type="match status" value="1"/>
</dbReference>
<evidence type="ECO:0000313" key="5">
    <source>
        <dbReference type="Proteomes" id="UP000185680"/>
    </source>
</evidence>
<dbReference type="Gene3D" id="3.30.70.2970">
    <property type="entry name" value="Protein of unknown function (DUF541), domain 2"/>
    <property type="match status" value="1"/>
</dbReference>
<evidence type="ECO:0000313" key="4">
    <source>
        <dbReference type="Proteomes" id="UP000185657"/>
    </source>
</evidence>
<evidence type="ECO:0000313" key="3">
    <source>
        <dbReference type="EMBL" id="OAD42643.1"/>
    </source>
</evidence>
<dbReference type="Proteomes" id="UP000185680">
    <property type="component" value="Chromosome"/>
</dbReference>
<evidence type="ECO:0000313" key="2">
    <source>
        <dbReference type="EMBL" id="AOW13210.1"/>
    </source>
</evidence>
<feature type="chain" id="PRO_5044549375" description="SIMPL domain-containing protein" evidence="1">
    <location>
        <begin position="19"/>
        <end position="240"/>
    </location>
</feature>
<dbReference type="InterPro" id="IPR052022">
    <property type="entry name" value="26kDa_periplasmic_antigen"/>
</dbReference>
<organism evidence="2 5">
    <name type="scientific">Hydrogenophaga crassostreae</name>
    <dbReference type="NCBI Taxonomy" id="1763535"/>
    <lineage>
        <taxon>Bacteria</taxon>
        <taxon>Pseudomonadati</taxon>
        <taxon>Pseudomonadota</taxon>
        <taxon>Betaproteobacteria</taxon>
        <taxon>Burkholderiales</taxon>
        <taxon>Comamonadaceae</taxon>
        <taxon>Hydrogenophaga</taxon>
    </lineage>
</organism>
<name>A0A162T2B9_9BURK</name>
<dbReference type="OrthoDB" id="7062395at2"/>
<dbReference type="STRING" id="1763535.LPB072_10430"/>
<keyword evidence="4" id="KW-1185">Reference proteome</keyword>
<gene>
    <name evidence="2" type="ORF">LPB072_10430</name>
    <name evidence="3" type="ORF">LPB72_06945</name>
</gene>
<protein>
    <recommendedName>
        <fullName evidence="6">SIMPL domain-containing protein</fullName>
    </recommendedName>
</protein>
<reference evidence="2 5" key="2">
    <citation type="submission" date="2016-10" db="EMBL/GenBank/DDBJ databases">
        <title>Hydorgenophaga sp. LPB0072 isolated from gastropod.</title>
        <authorList>
            <person name="Kim E."/>
            <person name="Yi H."/>
        </authorList>
    </citation>
    <scope>NUCLEOTIDE SEQUENCE [LARGE SCALE GENOMIC DNA]</scope>
    <source>
        <strain evidence="2 5">LPB0072</strain>
    </source>
</reference>
<feature type="signal peptide" evidence="1">
    <location>
        <begin position="1"/>
        <end position="18"/>
    </location>
</feature>
<dbReference type="GO" id="GO:0006974">
    <property type="term" value="P:DNA damage response"/>
    <property type="evidence" value="ECO:0007669"/>
    <property type="project" value="TreeGrafter"/>
</dbReference>
<dbReference type="PANTHER" id="PTHR34387:SF1">
    <property type="entry name" value="PERIPLASMIC IMMUNOGENIC PROTEIN"/>
    <property type="match status" value="1"/>
</dbReference>
<dbReference type="Gene3D" id="3.30.110.170">
    <property type="entry name" value="Protein of unknown function (DUF541), domain 1"/>
    <property type="match status" value="1"/>
</dbReference>
<proteinExistence type="predicted"/>
<dbReference type="Proteomes" id="UP000185657">
    <property type="component" value="Unassembled WGS sequence"/>
</dbReference>
<dbReference type="AlphaFoldDB" id="A0A162T2B9"/>
<accession>A0A162T2B9</accession>
<dbReference type="EMBL" id="LVWD01000007">
    <property type="protein sequence ID" value="OAD42643.1"/>
    <property type="molecule type" value="Genomic_DNA"/>
</dbReference>
<dbReference type="PANTHER" id="PTHR34387">
    <property type="entry name" value="SLR1258 PROTEIN"/>
    <property type="match status" value="1"/>
</dbReference>
<reference evidence="3 4" key="1">
    <citation type="submission" date="2016-02" db="EMBL/GenBank/DDBJ databases">
        <title>Draft genome sequence of Hydrogenophaga sp. LPB0072.</title>
        <authorList>
            <person name="Shin S.-K."/>
            <person name="Yi H."/>
        </authorList>
    </citation>
    <scope>NUCLEOTIDE SEQUENCE [LARGE SCALE GENOMIC DNA]</scope>
    <source>
        <strain evidence="3 4">LPB0072</strain>
    </source>
</reference>
<evidence type="ECO:0000256" key="1">
    <source>
        <dbReference type="SAM" id="SignalP"/>
    </source>
</evidence>
<evidence type="ECO:0008006" key="6">
    <source>
        <dbReference type="Google" id="ProtNLM"/>
    </source>
</evidence>
<sequence>MGLRAWITAVLLGCTAVAAQGESRDQPNPATNVVSLSASGFLEVPQDWLTLRMSTSREGEDAAVVQSQLRQALDSAMAVARIAVAPNQQMQARSGAFGVYPRYDKSGKISGWQGNADLVLEGRDFTRIANAAGKIQTMAIANMGFSLSRETQQKLESDVQALAIDRFQARAKEVAKGFGFNGFQLREVNVSSADEGGDMPMRQTAMAMESKSFSSVPKAVAMEPGISRVTVSVSGTVCLK</sequence>
<keyword evidence="1" id="KW-0732">Signal</keyword>